<comment type="similarity">
    <text evidence="1">Belongs to the GST superfamily.</text>
</comment>
<comment type="similarity">
    <text evidence="2">Belongs to the PheA/TfdB FAD monooxygenase family.</text>
</comment>
<dbReference type="PRINTS" id="PR00420">
    <property type="entry name" value="RNGMNOXGNASE"/>
</dbReference>
<dbReference type="Proteomes" id="UP000622797">
    <property type="component" value="Unassembled WGS sequence"/>
</dbReference>
<evidence type="ECO:0000313" key="12">
    <source>
        <dbReference type="EMBL" id="KAF4960234.1"/>
    </source>
</evidence>
<dbReference type="InterPro" id="IPR002938">
    <property type="entry name" value="FAD-bd"/>
</dbReference>
<dbReference type="InterPro" id="IPR040079">
    <property type="entry name" value="Glutathione_S-Trfase"/>
</dbReference>
<dbReference type="CDD" id="cd03048">
    <property type="entry name" value="GST_N_Ure2p_like"/>
    <property type="match status" value="1"/>
</dbReference>
<evidence type="ECO:0000256" key="4">
    <source>
        <dbReference type="ARBA" id="ARBA00022630"/>
    </source>
</evidence>
<dbReference type="PROSITE" id="PS50404">
    <property type="entry name" value="GST_NTER"/>
    <property type="match status" value="1"/>
</dbReference>
<gene>
    <name evidence="12" type="ORF">FSARC_10522</name>
</gene>
<dbReference type="Gene3D" id="1.20.1050.130">
    <property type="match status" value="1"/>
</dbReference>
<dbReference type="GO" id="GO:0071949">
    <property type="term" value="F:FAD binding"/>
    <property type="evidence" value="ECO:0007669"/>
    <property type="project" value="InterPro"/>
</dbReference>
<dbReference type="SFLD" id="SFLDG01151">
    <property type="entry name" value="Main.2:_Nu-like"/>
    <property type="match status" value="1"/>
</dbReference>
<dbReference type="Pfam" id="PF01494">
    <property type="entry name" value="FAD_binding_3"/>
    <property type="match status" value="1"/>
</dbReference>
<dbReference type="SFLD" id="SFLDS00019">
    <property type="entry name" value="Glutathione_Transferase_(cytos"/>
    <property type="match status" value="1"/>
</dbReference>
<dbReference type="GO" id="GO:0016491">
    <property type="term" value="F:oxidoreductase activity"/>
    <property type="evidence" value="ECO:0007669"/>
    <property type="project" value="UniProtKB-KW"/>
</dbReference>
<dbReference type="OrthoDB" id="655030at2759"/>
<sequence>MQPITLYSHQYGPNPWKVALICEELKLPYDTVFVDFTAVKQEPFISLNPNSCLPVIKDPNTDIVLWESGAIVQYLIEQYDKDHKLSYPGFPDNHHLRQWLFFQVSGQAPYYGQASWFSKFHPEKIQSAIDRYVSEIHRVNGVLERVLKGKDWLVGDKCTYADLSFVEWQRWAPRYGGEDIYQKFPNVGAWMKRMEERPTVQKVYKKQDDAIAEVEGKRVEVYMAPLKVLICGGGCAGPALAFWLARLGHHITIVERFPALRATGAQIDFREQGIETLKRMGLIDVIRSKLVDEAGVAFVDSNGKVIGTVLANKSGKGAQSVTSEYEIMRGDLVRILYDATKDNVEYIFNKTVDSFEQDEKQVLAHFSDGTSDTFDFLVGADGQGSRIRKAIEPADTPDPYRKLGLHMAYYFIPRAEGDTNIRRTYQAAEGRMIFRRTHNSTETQVYLILKDDSPETSSIHRGTTEQQKEFWTRRFRNAGWQINRFLEGMKTTENFYSQEVVQVQTNTWHKGRVVLLGDAAHCPSPFSGMGTTSSFVGAYVLAGEIGRNPDNLPLAFANYDKTLRPFIDEVQNVKISLIKLGIPDTHWGVAILQWIAWFICLIRIPDLISRFSSEEKGGWPLPNYPELSLNQ</sequence>
<dbReference type="FunFam" id="1.20.1050.130:FF:000016">
    <property type="entry name" value="Glutathione S-transferase 1"/>
    <property type="match status" value="1"/>
</dbReference>
<comment type="caution">
    <text evidence="12">The sequence shown here is derived from an EMBL/GenBank/DDBJ whole genome shotgun (WGS) entry which is preliminary data.</text>
</comment>
<feature type="domain" description="GST C-terminal" evidence="11">
    <location>
        <begin position="89"/>
        <end position="212"/>
    </location>
</feature>
<keyword evidence="4" id="KW-0285">Flavoprotein</keyword>
<evidence type="ECO:0000256" key="1">
    <source>
        <dbReference type="ARBA" id="ARBA00007409"/>
    </source>
</evidence>
<dbReference type="InterPro" id="IPR051704">
    <property type="entry name" value="FAD_aromatic-hydroxylase"/>
</dbReference>
<dbReference type="Gene3D" id="3.30.9.10">
    <property type="entry name" value="D-Amino Acid Oxidase, subunit A, domain 2"/>
    <property type="match status" value="1"/>
</dbReference>
<dbReference type="Gene3D" id="3.50.50.60">
    <property type="entry name" value="FAD/NAD(P)-binding domain"/>
    <property type="match status" value="1"/>
</dbReference>
<keyword evidence="7" id="KW-0560">Oxidoreductase</keyword>
<dbReference type="EMBL" id="JABEXW010000643">
    <property type="protein sequence ID" value="KAF4960234.1"/>
    <property type="molecule type" value="Genomic_DNA"/>
</dbReference>
<dbReference type="EC" id="2.5.1.18" evidence="3"/>
<organism evidence="12 13">
    <name type="scientific">Fusarium sarcochroum</name>
    <dbReference type="NCBI Taxonomy" id="1208366"/>
    <lineage>
        <taxon>Eukaryota</taxon>
        <taxon>Fungi</taxon>
        <taxon>Dikarya</taxon>
        <taxon>Ascomycota</taxon>
        <taxon>Pezizomycotina</taxon>
        <taxon>Sordariomycetes</taxon>
        <taxon>Hypocreomycetidae</taxon>
        <taxon>Hypocreales</taxon>
        <taxon>Nectriaceae</taxon>
        <taxon>Fusarium</taxon>
        <taxon>Fusarium lateritium species complex</taxon>
    </lineage>
</organism>
<evidence type="ECO:0000259" key="11">
    <source>
        <dbReference type="PROSITE" id="PS50405"/>
    </source>
</evidence>
<evidence type="ECO:0000256" key="3">
    <source>
        <dbReference type="ARBA" id="ARBA00012452"/>
    </source>
</evidence>
<dbReference type="PROSITE" id="PS50405">
    <property type="entry name" value="GST_CTER"/>
    <property type="match status" value="1"/>
</dbReference>
<dbReference type="SUPFAM" id="SSF52833">
    <property type="entry name" value="Thioredoxin-like"/>
    <property type="match status" value="1"/>
</dbReference>
<keyword evidence="6" id="KW-0274">FAD</keyword>
<evidence type="ECO:0000259" key="10">
    <source>
        <dbReference type="PROSITE" id="PS50404"/>
    </source>
</evidence>
<name>A0A8H4TM35_9HYPO</name>
<protein>
    <recommendedName>
        <fullName evidence="3">glutathione transferase</fullName>
        <ecNumber evidence="3">2.5.1.18</ecNumber>
    </recommendedName>
</protein>
<dbReference type="InterPro" id="IPR004045">
    <property type="entry name" value="Glutathione_S-Trfase_N"/>
</dbReference>
<dbReference type="GO" id="GO:0005634">
    <property type="term" value="C:nucleus"/>
    <property type="evidence" value="ECO:0007669"/>
    <property type="project" value="UniProtKB-ARBA"/>
</dbReference>
<feature type="domain" description="GST N-terminal" evidence="10">
    <location>
        <begin position="2"/>
        <end position="83"/>
    </location>
</feature>
<dbReference type="InterPro" id="IPR036249">
    <property type="entry name" value="Thioredoxin-like_sf"/>
</dbReference>
<dbReference type="Pfam" id="PF02798">
    <property type="entry name" value="GST_N"/>
    <property type="match status" value="1"/>
</dbReference>
<evidence type="ECO:0000313" key="13">
    <source>
        <dbReference type="Proteomes" id="UP000622797"/>
    </source>
</evidence>
<comment type="catalytic activity">
    <reaction evidence="8">
        <text>RX + glutathione = an S-substituted glutathione + a halide anion + H(+)</text>
        <dbReference type="Rhea" id="RHEA:16437"/>
        <dbReference type="ChEBI" id="CHEBI:15378"/>
        <dbReference type="ChEBI" id="CHEBI:16042"/>
        <dbReference type="ChEBI" id="CHEBI:17792"/>
        <dbReference type="ChEBI" id="CHEBI:57925"/>
        <dbReference type="ChEBI" id="CHEBI:90779"/>
        <dbReference type="EC" id="2.5.1.18"/>
    </reaction>
</comment>
<dbReference type="InterPro" id="IPR036188">
    <property type="entry name" value="FAD/NAD-bd_sf"/>
</dbReference>
<comment type="function">
    <text evidence="9">Involved in the oxidative stress response and detoxification.</text>
</comment>
<evidence type="ECO:0000256" key="9">
    <source>
        <dbReference type="ARBA" id="ARBA00060024"/>
    </source>
</evidence>
<dbReference type="InterPro" id="IPR036282">
    <property type="entry name" value="Glutathione-S-Trfase_C_sf"/>
</dbReference>
<evidence type="ECO:0000256" key="2">
    <source>
        <dbReference type="ARBA" id="ARBA00007801"/>
    </source>
</evidence>
<reference evidence="12" key="2">
    <citation type="submission" date="2020-05" db="EMBL/GenBank/DDBJ databases">
        <authorList>
            <person name="Kim H.-S."/>
            <person name="Proctor R.H."/>
            <person name="Brown D.W."/>
        </authorList>
    </citation>
    <scope>NUCLEOTIDE SEQUENCE</scope>
    <source>
        <strain evidence="12">NRRL 20472</strain>
    </source>
</reference>
<evidence type="ECO:0000256" key="8">
    <source>
        <dbReference type="ARBA" id="ARBA00047960"/>
    </source>
</evidence>
<dbReference type="GO" id="GO:0005737">
    <property type="term" value="C:cytoplasm"/>
    <property type="evidence" value="ECO:0007669"/>
    <property type="project" value="UniProtKB-ARBA"/>
</dbReference>
<dbReference type="PANTHER" id="PTHR46865">
    <property type="entry name" value="OXIDOREDUCTASE-RELATED"/>
    <property type="match status" value="1"/>
</dbReference>
<dbReference type="AlphaFoldDB" id="A0A8H4TM35"/>
<dbReference type="InterPro" id="IPR010987">
    <property type="entry name" value="Glutathione-S-Trfase_C-like"/>
</dbReference>
<keyword evidence="13" id="KW-1185">Reference proteome</keyword>
<proteinExistence type="inferred from homology"/>
<evidence type="ECO:0000256" key="7">
    <source>
        <dbReference type="ARBA" id="ARBA00023002"/>
    </source>
</evidence>
<dbReference type="SFLD" id="SFLDG00358">
    <property type="entry name" value="Main_(cytGST)"/>
    <property type="match status" value="1"/>
</dbReference>
<evidence type="ECO:0000256" key="6">
    <source>
        <dbReference type="ARBA" id="ARBA00022827"/>
    </source>
</evidence>
<dbReference type="PANTHER" id="PTHR46865:SF2">
    <property type="entry name" value="MONOOXYGENASE"/>
    <property type="match status" value="1"/>
</dbReference>
<accession>A0A8H4TM35</accession>
<dbReference type="InterPro" id="IPR004046">
    <property type="entry name" value="GST_C"/>
</dbReference>
<dbReference type="GO" id="GO:0004364">
    <property type="term" value="F:glutathione transferase activity"/>
    <property type="evidence" value="ECO:0007669"/>
    <property type="project" value="UniProtKB-EC"/>
</dbReference>
<evidence type="ECO:0000256" key="5">
    <source>
        <dbReference type="ARBA" id="ARBA00022679"/>
    </source>
</evidence>
<dbReference type="Pfam" id="PF00043">
    <property type="entry name" value="GST_C"/>
    <property type="match status" value="1"/>
</dbReference>
<dbReference type="SUPFAM" id="SSF47616">
    <property type="entry name" value="GST C-terminal domain-like"/>
    <property type="match status" value="1"/>
</dbReference>
<reference evidence="12" key="1">
    <citation type="journal article" date="2020" name="BMC Genomics">
        <title>Correction to: Identification and distribution of gene clusters required for synthesis of sphingolipid metabolism inhibitors in diverse species of the filamentous fungus Fusarium.</title>
        <authorList>
            <person name="Kim H.S."/>
            <person name="Lohmar J.M."/>
            <person name="Busman M."/>
            <person name="Brown D.W."/>
            <person name="Naumann T.A."/>
            <person name="Divon H.H."/>
            <person name="Lysoe E."/>
            <person name="Uhlig S."/>
            <person name="Proctor R.H."/>
        </authorList>
    </citation>
    <scope>NUCLEOTIDE SEQUENCE</scope>
    <source>
        <strain evidence="12">NRRL 20472</strain>
    </source>
</reference>
<dbReference type="SUPFAM" id="SSF51905">
    <property type="entry name" value="FAD/NAD(P)-binding domain"/>
    <property type="match status" value="1"/>
</dbReference>
<keyword evidence="5" id="KW-0808">Transferase</keyword>